<dbReference type="GO" id="GO:0005770">
    <property type="term" value="C:late endosome"/>
    <property type="evidence" value="ECO:0007669"/>
    <property type="project" value="UniProtKB-SubCell"/>
</dbReference>
<evidence type="ECO:0000313" key="6">
    <source>
        <dbReference type="EMBL" id="KAF0714058.1"/>
    </source>
</evidence>
<dbReference type="PROSITE" id="PS50211">
    <property type="entry name" value="DENN"/>
    <property type="match status" value="1"/>
</dbReference>
<keyword evidence="4" id="KW-0967">Endosome</keyword>
<evidence type="ECO:0000259" key="5">
    <source>
        <dbReference type="PROSITE" id="PS50211"/>
    </source>
</evidence>
<dbReference type="InterPro" id="IPR037516">
    <property type="entry name" value="Tripartite_DENN"/>
</dbReference>
<gene>
    <name evidence="7" type="primary">Aste57867_4072</name>
    <name evidence="6" type="ORF">As57867_004061</name>
    <name evidence="7" type="ORF">ASTE57867_4072</name>
</gene>
<proteinExistence type="inferred from homology"/>
<protein>
    <submittedName>
        <fullName evidence="7">Aste57867_4072 protein</fullName>
    </submittedName>
</protein>
<feature type="domain" description="UDENN" evidence="5">
    <location>
        <begin position="1"/>
        <end position="315"/>
    </location>
</feature>
<dbReference type="EMBL" id="CAADRA010000871">
    <property type="protein sequence ID" value="VFT81206.1"/>
    <property type="molecule type" value="Genomic_DNA"/>
</dbReference>
<evidence type="ECO:0000313" key="7">
    <source>
        <dbReference type="EMBL" id="VFT81206.1"/>
    </source>
</evidence>
<comment type="subcellular location">
    <subcellularLocation>
        <location evidence="1">Late endosome</location>
    </subcellularLocation>
</comment>
<dbReference type="GO" id="GO:0015031">
    <property type="term" value="P:protein transport"/>
    <property type="evidence" value="ECO:0007669"/>
    <property type="project" value="TreeGrafter"/>
</dbReference>
<sequence>MEASRALQWMVLLQKLDGRQFEATWMYPNVPADQLQVLLFRVNVDRPHHTADPYFLKFQDTWVYVSPPTTGSLIAVSSKCFDPEKYATLLRLLVDEYVQPPSTPLALLRVYLALYTTGQYSNPLQTQATFVWNKNQEMAPYIAGLSLADFVAKFQDDSAIVWLAILAKKRVVVSSDSFHELLQITRCLPQFAWHRQDWSILRPFTRLSSLEVTDLHAAGVYIAGVLSSDSHDAPFDVLLDVPHRRVVVHDSCAALFSGLEWHKECTDFIKRSPTLEAIGKKTSAMIDTLKTSALTSLDAIQDPLKWSLAVAEELV</sequence>
<dbReference type="GO" id="GO:0005085">
    <property type="term" value="F:guanyl-nucleotide exchange factor activity"/>
    <property type="evidence" value="ECO:0007669"/>
    <property type="project" value="UniProtKB-KW"/>
</dbReference>
<keyword evidence="3" id="KW-0344">Guanine-nucleotide releasing factor</keyword>
<evidence type="ECO:0000256" key="4">
    <source>
        <dbReference type="ARBA" id="ARBA00022753"/>
    </source>
</evidence>
<dbReference type="OrthoDB" id="66409at2759"/>
<dbReference type="GO" id="GO:0031267">
    <property type="term" value="F:small GTPase binding"/>
    <property type="evidence" value="ECO:0007669"/>
    <property type="project" value="TreeGrafter"/>
</dbReference>
<dbReference type="EMBL" id="VJMH01000871">
    <property type="protein sequence ID" value="KAF0714058.1"/>
    <property type="molecule type" value="Genomic_DNA"/>
</dbReference>
<dbReference type="AlphaFoldDB" id="A0A485KCJ1"/>
<name>A0A485KCJ1_9STRA</name>
<reference evidence="6" key="2">
    <citation type="submission" date="2019-06" db="EMBL/GenBank/DDBJ databases">
        <title>Genomics analysis of Aphanomyces spp. identifies a new class of oomycete effector associated with host adaptation.</title>
        <authorList>
            <person name="Gaulin E."/>
        </authorList>
    </citation>
    <scope>NUCLEOTIDE SEQUENCE</scope>
    <source>
        <strain evidence="6">CBS 578.67</strain>
    </source>
</reference>
<dbReference type="PANTHER" id="PTHR28544:SF1">
    <property type="entry name" value="DENN DOMAIN-CONTAINING PROTEIN 10-RELATED"/>
    <property type="match status" value="1"/>
</dbReference>
<accession>A0A485KCJ1</accession>
<dbReference type="Pfam" id="PF08616">
    <property type="entry name" value="SPA"/>
    <property type="match status" value="1"/>
</dbReference>
<dbReference type="GO" id="GO:2000641">
    <property type="term" value="P:regulation of early endosome to late endosome transport"/>
    <property type="evidence" value="ECO:0007669"/>
    <property type="project" value="TreeGrafter"/>
</dbReference>
<dbReference type="Proteomes" id="UP000332933">
    <property type="component" value="Unassembled WGS sequence"/>
</dbReference>
<evidence type="ECO:0000256" key="1">
    <source>
        <dbReference type="ARBA" id="ARBA00004603"/>
    </source>
</evidence>
<evidence type="ECO:0000313" key="8">
    <source>
        <dbReference type="Proteomes" id="UP000332933"/>
    </source>
</evidence>
<keyword evidence="8" id="KW-1185">Reference proteome</keyword>
<comment type="similarity">
    <text evidence="2">Belongs to the DENND10 family.</text>
</comment>
<evidence type="ECO:0000256" key="2">
    <source>
        <dbReference type="ARBA" id="ARBA00008641"/>
    </source>
</evidence>
<reference evidence="7 8" key="1">
    <citation type="submission" date="2019-03" db="EMBL/GenBank/DDBJ databases">
        <authorList>
            <person name="Gaulin E."/>
            <person name="Dumas B."/>
        </authorList>
    </citation>
    <scope>NUCLEOTIDE SEQUENCE [LARGE SCALE GENOMIC DNA]</scope>
    <source>
        <strain evidence="7">CBS 568.67</strain>
    </source>
</reference>
<dbReference type="InterPro" id="IPR042431">
    <property type="entry name" value="FAM45"/>
</dbReference>
<evidence type="ECO:0000256" key="3">
    <source>
        <dbReference type="ARBA" id="ARBA00022658"/>
    </source>
</evidence>
<organism evidence="7 8">
    <name type="scientific">Aphanomyces stellatus</name>
    <dbReference type="NCBI Taxonomy" id="120398"/>
    <lineage>
        <taxon>Eukaryota</taxon>
        <taxon>Sar</taxon>
        <taxon>Stramenopiles</taxon>
        <taxon>Oomycota</taxon>
        <taxon>Saprolegniomycetes</taxon>
        <taxon>Saprolegniales</taxon>
        <taxon>Verrucalvaceae</taxon>
        <taxon>Aphanomyces</taxon>
    </lineage>
</organism>
<dbReference type="PANTHER" id="PTHR28544">
    <property type="entry name" value="PROTEIN FAM45A-RELATED"/>
    <property type="match status" value="1"/>
</dbReference>